<feature type="transmembrane region" description="Helical" evidence="1">
    <location>
        <begin position="432"/>
        <end position="456"/>
    </location>
</feature>
<feature type="transmembrane region" description="Helical" evidence="1">
    <location>
        <begin position="406"/>
        <end position="425"/>
    </location>
</feature>
<keyword evidence="1" id="KW-0812">Transmembrane</keyword>
<protein>
    <recommendedName>
        <fullName evidence="4">4-amino-4-deoxy-L-arabinose transferase</fullName>
    </recommendedName>
</protein>
<feature type="transmembrane region" description="Helical" evidence="1">
    <location>
        <begin position="110"/>
        <end position="128"/>
    </location>
</feature>
<organism evidence="2 3">
    <name type="scientific">Devosia enhydra</name>
    <dbReference type="NCBI Taxonomy" id="665118"/>
    <lineage>
        <taxon>Bacteria</taxon>
        <taxon>Pseudomonadati</taxon>
        <taxon>Pseudomonadota</taxon>
        <taxon>Alphaproteobacteria</taxon>
        <taxon>Hyphomicrobiales</taxon>
        <taxon>Devosiaceae</taxon>
        <taxon>Devosia</taxon>
    </lineage>
</organism>
<evidence type="ECO:0000256" key="1">
    <source>
        <dbReference type="SAM" id="Phobius"/>
    </source>
</evidence>
<keyword evidence="1" id="KW-1133">Transmembrane helix</keyword>
<gene>
    <name evidence="2" type="ORF">SAMN02983003_1875</name>
</gene>
<dbReference type="EMBL" id="FPKU01000002">
    <property type="protein sequence ID" value="SFZ84200.1"/>
    <property type="molecule type" value="Genomic_DNA"/>
</dbReference>
<feature type="transmembrane region" description="Helical" evidence="1">
    <location>
        <begin position="295"/>
        <end position="313"/>
    </location>
</feature>
<feature type="transmembrane region" description="Helical" evidence="1">
    <location>
        <begin position="351"/>
        <end position="373"/>
    </location>
</feature>
<feature type="transmembrane region" description="Helical" evidence="1">
    <location>
        <begin position="382"/>
        <end position="400"/>
    </location>
</feature>
<name>A0A1K2HX99_9HYPH</name>
<feature type="transmembrane region" description="Helical" evidence="1">
    <location>
        <begin position="19"/>
        <end position="37"/>
    </location>
</feature>
<feature type="transmembrane region" description="Helical" evidence="1">
    <location>
        <begin position="189"/>
        <end position="219"/>
    </location>
</feature>
<evidence type="ECO:0000313" key="2">
    <source>
        <dbReference type="EMBL" id="SFZ84200.1"/>
    </source>
</evidence>
<dbReference type="AlphaFoldDB" id="A0A1K2HX99"/>
<reference evidence="2 3" key="1">
    <citation type="submission" date="2016-11" db="EMBL/GenBank/DDBJ databases">
        <authorList>
            <person name="Jaros S."/>
            <person name="Januszkiewicz K."/>
            <person name="Wedrychowicz H."/>
        </authorList>
    </citation>
    <scope>NUCLEOTIDE SEQUENCE [LARGE SCALE GENOMIC DNA]</scope>
    <source>
        <strain evidence="2 3">ATCC 23634</strain>
    </source>
</reference>
<accession>A0A1K2HX99</accession>
<keyword evidence="1" id="KW-0472">Membrane</keyword>
<keyword evidence="3" id="KW-1185">Reference proteome</keyword>
<feature type="transmembrane region" description="Helical" evidence="1">
    <location>
        <begin position="231"/>
        <end position="251"/>
    </location>
</feature>
<dbReference type="OrthoDB" id="1082056at2"/>
<feature type="transmembrane region" description="Helical" evidence="1">
    <location>
        <begin position="84"/>
        <end position="103"/>
    </location>
</feature>
<dbReference type="Proteomes" id="UP000183447">
    <property type="component" value="Unassembled WGS sequence"/>
</dbReference>
<sequence length="603" mass="64502">MAEPSSTARPPRETPDWRLVLLVALMGAAYLSSRLYFAPGSRPLFQDTDDAMRMVTVRDLLSGQNWFDLVQHRLNTPFGAELHWSRLLDAAIGLVLMGLRPLFGPGAETVLGYLWPALLLVPMVWLTGALSMRLAGPAAQLPGVALPLFSPAVQAEFVPGRVDHHNIQILLALALALATLNALRRPGWAIGAGLIGATGLAIGIEALPLVIAAAAGLGLAYLLDARAGRPMALYGVSLFTGTALHLMLTRLPDRWFETACDMISATYLVATLVLAVALGLFALPVVARRGPWMRLVIGGVLGIVAAGFVVWLFPACRAGPYGMLDPWLIDNWIERITEARPLHESIERFRIYVMGSLIPTGVALAGVLVMLGLTRGEARRDWLVYGLMLAIAIALMFTQIRAARLAAPLAVAGGAGLIVAARMLYLKHRNPLVALPMVVIWLASAGTAVQVVTNWVKPAAPVSTATASAPAPDKTPCLLPPAFADLGALPPERILTPVDLGAHLLLETHHEVVAAPYHRNGQGVLDAYRVLNAPLEEAREILTRRGIGLIVTCPAMYEMRGLPSTDPGALVRLFESGTLPDWLVDQSLPGSPLRIYAVLPAAS</sequence>
<proteinExistence type="predicted"/>
<dbReference type="RefSeq" id="WP_072341901.1">
    <property type="nucleotide sequence ID" value="NZ_FPKU01000002.1"/>
</dbReference>
<feature type="transmembrane region" description="Helical" evidence="1">
    <location>
        <begin position="263"/>
        <end position="283"/>
    </location>
</feature>
<dbReference type="STRING" id="665118.SAMN02983003_1875"/>
<evidence type="ECO:0000313" key="3">
    <source>
        <dbReference type="Proteomes" id="UP000183447"/>
    </source>
</evidence>
<evidence type="ECO:0008006" key="4">
    <source>
        <dbReference type="Google" id="ProtNLM"/>
    </source>
</evidence>